<sequence length="285" mass="32565">MEEGYVQVTGGKIYYQKYGSGQNTPLIILHGGPGGTHVKMKGLAVLADERPIIFYDQLGSGRSDHPTDKSLWQVDRFVEELGQIREALGLTRLHILGHSWGTMLAASYLLTKPEGIESVIFSSPCLSAPQWAADQEEHRKQLPDDVQEILRNCEKEGRTSSEEYKEAMKEFYHRFVYQLDYRPEEWDAPYAQSNPEVYETMWGPSEFYTTGNLKTFDVTPRLHEIKIPALFTCGRYDEAAPKTVEAHSKLVEDAKFHVFDNSSHTTYIEDAEEYLRVVRAFLSMV</sequence>
<dbReference type="EMBL" id="JAOUSF010000001">
    <property type="protein sequence ID" value="MCU9612355.1"/>
    <property type="molecule type" value="Genomic_DNA"/>
</dbReference>
<dbReference type="PIRSF" id="PIRSF005539">
    <property type="entry name" value="Pept_S33_TRI_F1"/>
    <property type="match status" value="1"/>
</dbReference>
<reference evidence="10" key="1">
    <citation type="submission" date="2022-10" db="EMBL/GenBank/DDBJ databases">
        <title>Description of Fervidibacillus gen. nov. in the family Fervidibacillaceae fam. nov. with two species, Fervidibacillus albus sp. nov., and Fervidibacillus halotolerans sp. nov., isolated from tidal flat sediments.</title>
        <authorList>
            <person name="Kwon K.K."/>
            <person name="Yang S.-H."/>
        </authorList>
    </citation>
    <scope>NUCLEOTIDE SEQUENCE</scope>
    <source>
        <strain evidence="10">JCM 19140</strain>
    </source>
</reference>
<dbReference type="InterPro" id="IPR029058">
    <property type="entry name" value="AB_hydrolase_fold"/>
</dbReference>
<dbReference type="GO" id="GO:0006508">
    <property type="term" value="P:proteolysis"/>
    <property type="evidence" value="ECO:0007669"/>
    <property type="project" value="UniProtKB-KW"/>
</dbReference>
<protein>
    <recommendedName>
        <fullName evidence="4 7">Proline iminopeptidase</fullName>
        <shortName evidence="7">PIP</shortName>
        <ecNumber evidence="3 7">3.4.11.5</ecNumber>
    </recommendedName>
    <alternativeName>
        <fullName evidence="6 7">Prolyl aminopeptidase</fullName>
    </alternativeName>
</protein>
<evidence type="ECO:0000256" key="4">
    <source>
        <dbReference type="ARBA" id="ARBA00021843"/>
    </source>
</evidence>
<gene>
    <name evidence="10" type="ORF">OEV98_02110</name>
</gene>
<dbReference type="PANTHER" id="PTHR43798">
    <property type="entry name" value="MONOACYLGLYCEROL LIPASE"/>
    <property type="match status" value="1"/>
</dbReference>
<keyword evidence="7" id="KW-0031">Aminopeptidase</keyword>
<feature type="active site" description="Nucleophile" evidence="8">
    <location>
        <position position="99"/>
    </location>
</feature>
<dbReference type="PRINTS" id="PR00793">
    <property type="entry name" value="PROAMNOPTASE"/>
</dbReference>
<comment type="function">
    <text evidence="7">Releases the N-terminal proline from various substrates.</text>
</comment>
<dbReference type="InterPro" id="IPR000073">
    <property type="entry name" value="AB_hydrolase_1"/>
</dbReference>
<dbReference type="SUPFAM" id="SSF53474">
    <property type="entry name" value="alpha/beta-Hydrolases"/>
    <property type="match status" value="1"/>
</dbReference>
<evidence type="ECO:0000256" key="1">
    <source>
        <dbReference type="ARBA" id="ARBA00001585"/>
    </source>
</evidence>
<keyword evidence="5 7" id="KW-0378">Hydrolase</keyword>
<comment type="catalytic activity">
    <reaction evidence="1 7">
        <text>Release of N-terminal proline from a peptide.</text>
        <dbReference type="EC" id="3.4.11.5"/>
    </reaction>
</comment>
<proteinExistence type="inferred from homology"/>
<dbReference type="NCBIfam" id="TIGR01250">
    <property type="entry name" value="pro_imino_pep_2"/>
    <property type="match status" value="1"/>
</dbReference>
<dbReference type="Pfam" id="PF00561">
    <property type="entry name" value="Abhydrolase_1"/>
    <property type="match status" value="1"/>
</dbReference>
<comment type="similarity">
    <text evidence="2 7">Belongs to the peptidase S33 family.</text>
</comment>
<evidence type="ECO:0000256" key="6">
    <source>
        <dbReference type="ARBA" id="ARBA00029605"/>
    </source>
</evidence>
<dbReference type="RefSeq" id="WP_263071487.1">
    <property type="nucleotide sequence ID" value="NZ_JAOUSF010000001.1"/>
</dbReference>
<evidence type="ECO:0000256" key="5">
    <source>
        <dbReference type="ARBA" id="ARBA00022801"/>
    </source>
</evidence>
<feature type="active site" evidence="8">
    <location>
        <position position="237"/>
    </location>
</feature>
<dbReference type="PANTHER" id="PTHR43798:SF33">
    <property type="entry name" value="HYDROLASE, PUTATIVE (AFU_ORTHOLOGUE AFUA_2G14860)-RELATED"/>
    <property type="match status" value="1"/>
</dbReference>
<evidence type="ECO:0000256" key="7">
    <source>
        <dbReference type="PIRNR" id="PIRNR005539"/>
    </source>
</evidence>
<dbReference type="GO" id="GO:0016020">
    <property type="term" value="C:membrane"/>
    <property type="evidence" value="ECO:0007669"/>
    <property type="project" value="TreeGrafter"/>
</dbReference>
<evidence type="ECO:0000259" key="9">
    <source>
        <dbReference type="Pfam" id="PF00561"/>
    </source>
</evidence>
<dbReference type="InterPro" id="IPR050266">
    <property type="entry name" value="AB_hydrolase_sf"/>
</dbReference>
<name>A0AAE3LLH6_9BACI</name>
<accession>A0AAE3LLH6</accession>
<dbReference type="EC" id="3.4.11.5" evidence="3 7"/>
<dbReference type="InterPro" id="IPR005945">
    <property type="entry name" value="Pro_imino_pep"/>
</dbReference>
<keyword evidence="7" id="KW-0645">Protease</keyword>
<organism evidence="10 11">
    <name type="scientific">Perspicuibacillus lycopersici</name>
    <dbReference type="NCBI Taxonomy" id="1325689"/>
    <lineage>
        <taxon>Bacteria</taxon>
        <taxon>Bacillati</taxon>
        <taxon>Bacillota</taxon>
        <taxon>Bacilli</taxon>
        <taxon>Bacillales</taxon>
        <taxon>Bacillaceae</taxon>
        <taxon>Perspicuibacillus</taxon>
    </lineage>
</organism>
<evidence type="ECO:0000313" key="10">
    <source>
        <dbReference type="EMBL" id="MCU9612355.1"/>
    </source>
</evidence>
<evidence type="ECO:0000256" key="8">
    <source>
        <dbReference type="PIRSR" id="PIRSR005539-1"/>
    </source>
</evidence>
<evidence type="ECO:0000256" key="2">
    <source>
        <dbReference type="ARBA" id="ARBA00010088"/>
    </source>
</evidence>
<dbReference type="Gene3D" id="3.40.50.1820">
    <property type="entry name" value="alpha/beta hydrolase"/>
    <property type="match status" value="1"/>
</dbReference>
<feature type="active site" description="Proton donor" evidence="8">
    <location>
        <position position="264"/>
    </location>
</feature>
<keyword evidence="11" id="KW-1185">Reference proteome</keyword>
<dbReference type="InterPro" id="IPR002410">
    <property type="entry name" value="Peptidase_S33"/>
</dbReference>
<dbReference type="Proteomes" id="UP001209318">
    <property type="component" value="Unassembled WGS sequence"/>
</dbReference>
<comment type="caution">
    <text evidence="10">The sequence shown here is derived from an EMBL/GenBank/DDBJ whole genome shotgun (WGS) entry which is preliminary data.</text>
</comment>
<evidence type="ECO:0000256" key="3">
    <source>
        <dbReference type="ARBA" id="ARBA00012568"/>
    </source>
</evidence>
<evidence type="ECO:0000313" key="11">
    <source>
        <dbReference type="Proteomes" id="UP001209318"/>
    </source>
</evidence>
<dbReference type="GO" id="GO:0004177">
    <property type="term" value="F:aminopeptidase activity"/>
    <property type="evidence" value="ECO:0007669"/>
    <property type="project" value="UniProtKB-KW"/>
</dbReference>
<dbReference type="AlphaFoldDB" id="A0AAE3LLH6"/>
<feature type="domain" description="AB hydrolase-1" evidence="9">
    <location>
        <begin position="25"/>
        <end position="270"/>
    </location>
</feature>